<gene>
    <name evidence="3" type="ORF">MEDL_7713</name>
</gene>
<accession>A0A8S3Q6T2</accession>
<keyword evidence="1" id="KW-1133">Transmembrane helix</keyword>
<dbReference type="Proteomes" id="UP000683360">
    <property type="component" value="Unassembled WGS sequence"/>
</dbReference>
<feature type="transmembrane region" description="Helical" evidence="1">
    <location>
        <begin position="301"/>
        <end position="324"/>
    </location>
</feature>
<evidence type="ECO:0000313" key="3">
    <source>
        <dbReference type="EMBL" id="CAG2192565.1"/>
    </source>
</evidence>
<feature type="domain" description="Vwde helical" evidence="2">
    <location>
        <begin position="2"/>
        <end position="64"/>
    </location>
</feature>
<sequence>MEIVQLCQQYSSFNVDAFTEGCMSDIKHGGNTNYVEWIVGVIKDYCFVELSRNATSMSRTTENGRTLYSELLYAFCPTGCRHWGNCVNGKCIACDSYYFIGQDCLELKLEPPKDIVLPGNASWKCIACDSYYFIGQDCLELKLEPPKDIVLPGNASCNTRHRPCLKTDIYGEFKPAKFYCKLDEFKITVNGMVQNGNSAIWPGEYNSAHSISCQIPGQPRNRPTTELAVGYIISIAYDREHFGDNVSFVIYDGTCVTCDASTLTCNVVKPYEECMPTSSTGKPINQRTTHRSLGSSANISVISVVTFSVSLCLLSIFVPVILHLKRKRKSNRKNSNLETIANNGNLNNENMTYSSRRPTVVRKTVTFDCNLNNENMIYHIYPDEEIYAEAECPPPYSSRRPSLVSQTVTLDFY</sequence>
<proteinExistence type="predicted"/>
<protein>
    <submittedName>
        <fullName evidence="3">TN</fullName>
    </submittedName>
</protein>
<comment type="caution">
    <text evidence="3">The sequence shown here is derived from an EMBL/GenBank/DDBJ whole genome shotgun (WGS) entry which is preliminary data.</text>
</comment>
<dbReference type="Pfam" id="PF26129">
    <property type="entry name" value="Vwde"/>
    <property type="match status" value="1"/>
</dbReference>
<evidence type="ECO:0000313" key="4">
    <source>
        <dbReference type="Proteomes" id="UP000683360"/>
    </source>
</evidence>
<dbReference type="AlphaFoldDB" id="A0A8S3Q6T2"/>
<keyword evidence="4" id="KW-1185">Reference proteome</keyword>
<name>A0A8S3Q6T2_MYTED</name>
<evidence type="ECO:0000256" key="1">
    <source>
        <dbReference type="SAM" id="Phobius"/>
    </source>
</evidence>
<keyword evidence="1" id="KW-0812">Transmembrane</keyword>
<keyword evidence="1" id="KW-0472">Membrane</keyword>
<dbReference type="InterPro" id="IPR058727">
    <property type="entry name" value="Helical_Vwde"/>
</dbReference>
<evidence type="ECO:0000259" key="2">
    <source>
        <dbReference type="Pfam" id="PF26129"/>
    </source>
</evidence>
<dbReference type="OrthoDB" id="5989069at2759"/>
<organism evidence="3 4">
    <name type="scientific">Mytilus edulis</name>
    <name type="common">Blue mussel</name>
    <dbReference type="NCBI Taxonomy" id="6550"/>
    <lineage>
        <taxon>Eukaryota</taxon>
        <taxon>Metazoa</taxon>
        <taxon>Spiralia</taxon>
        <taxon>Lophotrochozoa</taxon>
        <taxon>Mollusca</taxon>
        <taxon>Bivalvia</taxon>
        <taxon>Autobranchia</taxon>
        <taxon>Pteriomorphia</taxon>
        <taxon>Mytilida</taxon>
        <taxon>Mytiloidea</taxon>
        <taxon>Mytilidae</taxon>
        <taxon>Mytilinae</taxon>
        <taxon>Mytilus</taxon>
    </lineage>
</organism>
<dbReference type="EMBL" id="CAJPWZ010000411">
    <property type="protein sequence ID" value="CAG2192565.1"/>
    <property type="molecule type" value="Genomic_DNA"/>
</dbReference>
<reference evidence="3" key="1">
    <citation type="submission" date="2021-03" db="EMBL/GenBank/DDBJ databases">
        <authorList>
            <person name="Bekaert M."/>
        </authorList>
    </citation>
    <scope>NUCLEOTIDE SEQUENCE</scope>
</reference>